<keyword evidence="4" id="KW-1185">Reference proteome</keyword>
<feature type="non-terminal residue" evidence="3">
    <location>
        <position position="1"/>
    </location>
</feature>
<name>A0A8T1S104_CHESE</name>
<evidence type="ECO:0000256" key="1">
    <source>
        <dbReference type="SAM" id="MobiDB-lite"/>
    </source>
</evidence>
<feature type="non-terminal residue" evidence="3">
    <location>
        <position position="136"/>
    </location>
</feature>
<dbReference type="PANTHER" id="PTHR34072">
    <property type="entry name" value="ENZYMATIC POLYPROTEIN-RELATED"/>
    <property type="match status" value="1"/>
</dbReference>
<dbReference type="AlphaFoldDB" id="A0A8T1S104"/>
<comment type="caution">
    <text evidence="3">The sequence shown here is derived from an EMBL/GenBank/DDBJ whole genome shotgun (WGS) entry which is preliminary data.</text>
</comment>
<dbReference type="InterPro" id="IPR043128">
    <property type="entry name" value="Rev_trsase/Diguanyl_cyclase"/>
</dbReference>
<accession>A0A8T1S104</accession>
<sequence>KTFLGFSGYYRRFVKNYATIVKPLNDLTRGYQSGKPKSKTKNKGGSRKPPVQRHYGPFEPFGPRWDERCERAFQEIIACLTHAPVLVFADPSKPFILHTDASLEGHHQYTGSLQWCCAGRLQCLGFPKLTGSLPFF</sequence>
<evidence type="ECO:0000259" key="2">
    <source>
        <dbReference type="Pfam" id="PF17919"/>
    </source>
</evidence>
<reference evidence="3 4" key="1">
    <citation type="journal article" date="2020" name="G3 (Bethesda)">
        <title>Draft Genome of the Common Snapping Turtle, Chelydra serpentina, a Model for Phenotypic Plasticity in Reptiles.</title>
        <authorList>
            <person name="Das D."/>
            <person name="Singh S.K."/>
            <person name="Bierstedt J."/>
            <person name="Erickson A."/>
            <person name="Galli G.L.J."/>
            <person name="Crossley D.A. 2nd"/>
            <person name="Rhen T."/>
        </authorList>
    </citation>
    <scope>NUCLEOTIDE SEQUENCE [LARGE SCALE GENOMIC DNA]</scope>
    <source>
        <strain evidence="3">KW</strain>
    </source>
</reference>
<dbReference type="InterPro" id="IPR043502">
    <property type="entry name" value="DNA/RNA_pol_sf"/>
</dbReference>
<organism evidence="3 4">
    <name type="scientific">Chelydra serpentina</name>
    <name type="common">Snapping turtle</name>
    <name type="synonym">Testudo serpentina</name>
    <dbReference type="NCBI Taxonomy" id="8475"/>
    <lineage>
        <taxon>Eukaryota</taxon>
        <taxon>Metazoa</taxon>
        <taxon>Chordata</taxon>
        <taxon>Craniata</taxon>
        <taxon>Vertebrata</taxon>
        <taxon>Euteleostomi</taxon>
        <taxon>Archelosauria</taxon>
        <taxon>Testudinata</taxon>
        <taxon>Testudines</taxon>
        <taxon>Cryptodira</taxon>
        <taxon>Durocryptodira</taxon>
        <taxon>Americhelydia</taxon>
        <taxon>Chelydroidea</taxon>
        <taxon>Chelydridae</taxon>
        <taxon>Chelydra</taxon>
    </lineage>
</organism>
<dbReference type="InterPro" id="IPR041577">
    <property type="entry name" value="RT_RNaseH_2"/>
</dbReference>
<dbReference type="Proteomes" id="UP000765507">
    <property type="component" value="Unassembled WGS sequence"/>
</dbReference>
<dbReference type="PANTHER" id="PTHR34072:SF43">
    <property type="entry name" value="RIBONUCLEASE H"/>
    <property type="match status" value="1"/>
</dbReference>
<dbReference type="OrthoDB" id="115435at2759"/>
<dbReference type="Pfam" id="PF17919">
    <property type="entry name" value="RT_RNaseH_2"/>
    <property type="match status" value="1"/>
</dbReference>
<protein>
    <recommendedName>
        <fullName evidence="2">Reverse transcriptase/retrotransposon-derived protein RNase H-like domain-containing protein</fullName>
    </recommendedName>
</protein>
<proteinExistence type="predicted"/>
<dbReference type="Gene3D" id="3.30.70.270">
    <property type="match status" value="1"/>
</dbReference>
<dbReference type="EMBL" id="JAHGAV010001352">
    <property type="protein sequence ID" value="KAG6922355.1"/>
    <property type="molecule type" value="Genomic_DNA"/>
</dbReference>
<gene>
    <name evidence="3" type="ORF">G0U57_002796</name>
</gene>
<evidence type="ECO:0000313" key="3">
    <source>
        <dbReference type="EMBL" id="KAG6922355.1"/>
    </source>
</evidence>
<dbReference type="SUPFAM" id="SSF56672">
    <property type="entry name" value="DNA/RNA polymerases"/>
    <property type="match status" value="1"/>
</dbReference>
<feature type="domain" description="Reverse transcriptase/retrotransposon-derived protein RNase H-like" evidence="2">
    <location>
        <begin position="65"/>
        <end position="105"/>
    </location>
</feature>
<feature type="compositionally biased region" description="Basic residues" evidence="1">
    <location>
        <begin position="36"/>
        <end position="46"/>
    </location>
</feature>
<evidence type="ECO:0000313" key="4">
    <source>
        <dbReference type="Proteomes" id="UP000765507"/>
    </source>
</evidence>
<feature type="region of interest" description="Disordered" evidence="1">
    <location>
        <begin position="29"/>
        <end position="59"/>
    </location>
</feature>